<feature type="region of interest" description="Disordered" evidence="8">
    <location>
        <begin position="87"/>
        <end position="166"/>
    </location>
</feature>
<keyword evidence="4" id="KW-0378">Hydrolase</keyword>
<evidence type="ECO:0000256" key="7">
    <source>
        <dbReference type="ARBA" id="ARBA00023326"/>
    </source>
</evidence>
<dbReference type="SUPFAM" id="SSF74853">
    <property type="entry name" value="Lamin A/C globular tail domain"/>
    <property type="match status" value="1"/>
</dbReference>
<dbReference type="InterPro" id="IPR001322">
    <property type="entry name" value="Lamin_tail_dom"/>
</dbReference>
<name>A0A504J6N8_9FLAO</name>
<keyword evidence="5" id="KW-0119">Carbohydrate metabolism</keyword>
<dbReference type="Pfam" id="PF18962">
    <property type="entry name" value="Por_Secre_tail"/>
    <property type="match status" value="1"/>
</dbReference>
<dbReference type="AlphaFoldDB" id="A0A504J6N8"/>
<dbReference type="RefSeq" id="WP_140597311.1">
    <property type="nucleotide sequence ID" value="NZ_VFWZ01000009.1"/>
</dbReference>
<dbReference type="PANTHER" id="PTHR33607">
    <property type="entry name" value="ENDONUCLEASE-1"/>
    <property type="match status" value="1"/>
</dbReference>
<keyword evidence="7" id="KW-0624">Polysaccharide degradation</keyword>
<dbReference type="InterPro" id="IPR003961">
    <property type="entry name" value="FN3_dom"/>
</dbReference>
<dbReference type="Proteomes" id="UP000315540">
    <property type="component" value="Unassembled WGS sequence"/>
</dbReference>
<dbReference type="InterPro" id="IPR013783">
    <property type="entry name" value="Ig-like_fold"/>
</dbReference>
<dbReference type="PROSITE" id="PS51841">
    <property type="entry name" value="LTD"/>
    <property type="match status" value="1"/>
</dbReference>
<dbReference type="PROSITE" id="PS50853">
    <property type="entry name" value="FN3"/>
    <property type="match status" value="1"/>
</dbReference>
<dbReference type="Pfam" id="PF04231">
    <property type="entry name" value="Endonuclease_1"/>
    <property type="match status" value="1"/>
</dbReference>
<accession>A0A504J6N8</accession>
<dbReference type="GO" id="GO:0000272">
    <property type="term" value="P:polysaccharide catabolic process"/>
    <property type="evidence" value="ECO:0007669"/>
    <property type="project" value="UniProtKB-KW"/>
</dbReference>
<evidence type="ECO:0000256" key="3">
    <source>
        <dbReference type="ARBA" id="ARBA00022729"/>
    </source>
</evidence>
<evidence type="ECO:0000256" key="8">
    <source>
        <dbReference type="SAM" id="MobiDB-lite"/>
    </source>
</evidence>
<dbReference type="GO" id="GO:0016798">
    <property type="term" value="F:hydrolase activity, acting on glycosyl bonds"/>
    <property type="evidence" value="ECO:0007669"/>
    <property type="project" value="UniProtKB-KW"/>
</dbReference>
<sequence length="759" mass="82258">MKKLLGLLLIIPTLIYSQIPSYYNDINLNVSGTQLKNVLSEKITNTHTNFLSYTPGVWDALKQTDIDLTNASKVLLVYGYNDLDGDSTNDRTRGINDNGGGSNSWNREHVYPKSLGNPNLGTSGPGADAHHLRPADTQRNSSRGNRKFGDGSGNSGATSQGHWYPGDEWKGDVARMMMYMYLRYGNRCLPKNVGVGASVSGDNNMIDLFLQWNVEDPVSQFELQRNPILENLQGNRNPFIDNPAFATKIWGGPQAEDRFGNSNGSDTQAPSTPTALVASNINTNSISLSWNASTDNVGVTGYDIYRNGILVSSSNTASYTVTALVANTSYSFFVRAKDAAGNISNASATIDVTTLSGPPTGGSGELFFSEYIEGSSNNKAIEIANFTGTSVNLSEYSIKKQINGAGSWSSTLNLSGTLASGDVFVIANASATSGIKNEADLVTSSSAVTFNGNDPVGLFKNDVLIDIIGIFDGGSTNFAQNMTLRRKADISTPSTSFTISNWDSYSQDTFSGLGKHTKSSQNNQTSYCTSKGNTTTYEYIDHVEIGGISNTTVANNGYGDFTSQTAQLSYGRNTIVLSAGFTGTPYAEYWRVWIDFNKNGVFETSELMVDESSSSDSQLSYDFNIPSSVSSGETRMRIAMKWDSASTPCETFGYGEVEDYTIILNTSTSQSLKTNLATLQKQEEEFLITIHPNPASEYIQINGENTLNSQFKITNMVGVTVKSGKVTNDKISLDNLRSGVYFINVSNDEYHTSKTIIIE</sequence>
<evidence type="ECO:0000313" key="11">
    <source>
        <dbReference type="EMBL" id="TPN82380.1"/>
    </source>
</evidence>
<dbReference type="SUPFAM" id="SSF54060">
    <property type="entry name" value="His-Me finger endonucleases"/>
    <property type="match status" value="1"/>
</dbReference>
<dbReference type="InterPro" id="IPR036116">
    <property type="entry name" value="FN3_sf"/>
</dbReference>
<dbReference type="InterPro" id="IPR044925">
    <property type="entry name" value="His-Me_finger_sf"/>
</dbReference>
<keyword evidence="2" id="KW-0540">Nuclease</keyword>
<dbReference type="NCBIfam" id="TIGR04183">
    <property type="entry name" value="Por_Secre_tail"/>
    <property type="match status" value="1"/>
</dbReference>
<dbReference type="SUPFAM" id="SSF49265">
    <property type="entry name" value="Fibronectin type III"/>
    <property type="match status" value="1"/>
</dbReference>
<dbReference type="Pfam" id="PF00932">
    <property type="entry name" value="LTD"/>
    <property type="match status" value="1"/>
</dbReference>
<dbReference type="FunFam" id="2.60.40.10:FF:001114">
    <property type="entry name" value="Chitinase A1"/>
    <property type="match status" value="1"/>
</dbReference>
<evidence type="ECO:0000256" key="4">
    <source>
        <dbReference type="ARBA" id="ARBA00022801"/>
    </source>
</evidence>
<evidence type="ECO:0000256" key="2">
    <source>
        <dbReference type="ARBA" id="ARBA00022722"/>
    </source>
</evidence>
<dbReference type="InterPro" id="IPR036415">
    <property type="entry name" value="Lamin_tail_dom_sf"/>
</dbReference>
<comment type="caution">
    <text evidence="11">The sequence shown here is derived from an EMBL/GenBank/DDBJ whole genome shotgun (WGS) entry which is preliminary data.</text>
</comment>
<keyword evidence="12" id="KW-1185">Reference proteome</keyword>
<protein>
    <submittedName>
        <fullName evidence="11">T9SS type A sorting domain-containing protein</fullName>
    </submittedName>
</protein>
<organism evidence="11 12">
    <name type="scientific">Aquimarina algicola</name>
    <dbReference type="NCBI Taxonomy" id="2589995"/>
    <lineage>
        <taxon>Bacteria</taxon>
        <taxon>Pseudomonadati</taxon>
        <taxon>Bacteroidota</taxon>
        <taxon>Flavobacteriia</taxon>
        <taxon>Flavobacteriales</taxon>
        <taxon>Flavobacteriaceae</taxon>
        <taxon>Aquimarina</taxon>
    </lineage>
</organism>
<dbReference type="SMART" id="SM00060">
    <property type="entry name" value="FN3"/>
    <property type="match status" value="1"/>
</dbReference>
<comment type="similarity">
    <text evidence="1">Belongs to the EndA/NucM nuclease family.</text>
</comment>
<dbReference type="InterPro" id="IPR026444">
    <property type="entry name" value="Secre_tail"/>
</dbReference>
<gene>
    <name evidence="11" type="ORF">FHK87_23455</name>
</gene>
<feature type="domain" description="Fibronectin type-III" evidence="9">
    <location>
        <begin position="272"/>
        <end position="357"/>
    </location>
</feature>
<evidence type="ECO:0000259" key="9">
    <source>
        <dbReference type="PROSITE" id="PS50853"/>
    </source>
</evidence>
<reference evidence="11 12" key="1">
    <citation type="submission" date="2019-06" db="EMBL/GenBank/DDBJ databases">
        <authorList>
            <person name="Meng X."/>
        </authorList>
    </citation>
    <scope>NUCLEOTIDE SEQUENCE [LARGE SCALE GENOMIC DNA]</scope>
    <source>
        <strain evidence="11 12">M625</strain>
    </source>
</reference>
<evidence type="ECO:0000256" key="1">
    <source>
        <dbReference type="ARBA" id="ARBA00006429"/>
    </source>
</evidence>
<evidence type="ECO:0000256" key="5">
    <source>
        <dbReference type="ARBA" id="ARBA00023277"/>
    </source>
</evidence>
<dbReference type="InterPro" id="IPR045474">
    <property type="entry name" value="GEVED"/>
</dbReference>
<evidence type="ECO:0000256" key="6">
    <source>
        <dbReference type="ARBA" id="ARBA00023295"/>
    </source>
</evidence>
<dbReference type="Pfam" id="PF00041">
    <property type="entry name" value="fn3"/>
    <property type="match status" value="1"/>
</dbReference>
<dbReference type="Pfam" id="PF20009">
    <property type="entry name" value="GEVED"/>
    <property type="match status" value="1"/>
</dbReference>
<dbReference type="OrthoDB" id="5500612at2"/>
<dbReference type="Gene3D" id="2.60.40.10">
    <property type="entry name" value="Immunoglobulins"/>
    <property type="match status" value="1"/>
</dbReference>
<evidence type="ECO:0000259" key="10">
    <source>
        <dbReference type="PROSITE" id="PS51841"/>
    </source>
</evidence>
<keyword evidence="3" id="KW-0732">Signal</keyword>
<evidence type="ECO:0000313" key="12">
    <source>
        <dbReference type="Proteomes" id="UP000315540"/>
    </source>
</evidence>
<dbReference type="GO" id="GO:0004518">
    <property type="term" value="F:nuclease activity"/>
    <property type="evidence" value="ECO:0007669"/>
    <property type="project" value="UniProtKB-KW"/>
</dbReference>
<dbReference type="InterPro" id="IPR007346">
    <property type="entry name" value="Endonuclease-I"/>
</dbReference>
<dbReference type="CDD" id="cd00063">
    <property type="entry name" value="FN3"/>
    <property type="match status" value="1"/>
</dbReference>
<dbReference type="PANTHER" id="PTHR33607:SF2">
    <property type="entry name" value="ENDONUCLEASE-1"/>
    <property type="match status" value="1"/>
</dbReference>
<dbReference type="EMBL" id="VFWZ01000009">
    <property type="protein sequence ID" value="TPN82380.1"/>
    <property type="molecule type" value="Genomic_DNA"/>
</dbReference>
<keyword evidence="6" id="KW-0326">Glycosidase</keyword>
<proteinExistence type="inferred from homology"/>
<feature type="domain" description="LTD" evidence="10">
    <location>
        <begin position="351"/>
        <end position="560"/>
    </location>
</feature>